<protein>
    <submittedName>
        <fullName evidence="6">DUF6531 domain-containing protein</fullName>
    </submittedName>
</protein>
<keyword evidence="3" id="KW-0812">Transmembrane</keyword>
<dbReference type="CDD" id="cd14742">
    <property type="entry name" value="PAAR_RHS"/>
    <property type="match status" value="1"/>
</dbReference>
<evidence type="ECO:0000313" key="6">
    <source>
        <dbReference type="EMBL" id="MDD1012347.1"/>
    </source>
</evidence>
<evidence type="ECO:0000259" key="5">
    <source>
        <dbReference type="Pfam" id="PF25023"/>
    </source>
</evidence>
<dbReference type="Pfam" id="PF20148">
    <property type="entry name" value="DUF6531"/>
    <property type="match status" value="1"/>
</dbReference>
<dbReference type="InterPro" id="IPR031325">
    <property type="entry name" value="RHS_repeat"/>
</dbReference>
<dbReference type="Proteomes" id="UP001148184">
    <property type="component" value="Unassembled WGS sequence"/>
</dbReference>
<dbReference type="InterPro" id="IPR050708">
    <property type="entry name" value="T6SS_VgrG/RHS"/>
</dbReference>
<dbReference type="EMBL" id="JAMDGZ010000002">
    <property type="protein sequence ID" value="MDD1012347.1"/>
    <property type="molecule type" value="Genomic_DNA"/>
</dbReference>
<gene>
    <name evidence="6" type="ORF">M5G17_01440</name>
</gene>
<dbReference type="NCBIfam" id="TIGR03696">
    <property type="entry name" value="Rhs_assc_core"/>
    <property type="match status" value="1"/>
</dbReference>
<feature type="domain" description="Teneurin-like YD-shell" evidence="5">
    <location>
        <begin position="436"/>
        <end position="635"/>
    </location>
</feature>
<dbReference type="RefSeq" id="WP_273891244.1">
    <property type="nucleotide sequence ID" value="NZ_JAMDGP010000001.1"/>
</dbReference>
<dbReference type="InterPro" id="IPR056823">
    <property type="entry name" value="TEN-like_YD-shell"/>
</dbReference>
<dbReference type="NCBIfam" id="TIGR01643">
    <property type="entry name" value="YD_repeat_2x"/>
    <property type="match status" value="11"/>
</dbReference>
<comment type="caution">
    <text evidence="6">The sequence shown here is derived from an EMBL/GenBank/DDBJ whole genome shotgun (WGS) entry which is preliminary data.</text>
</comment>
<sequence>MSDALWAARQGDALMHTSMMADIVSGVLEVAANVAIGIVATAAVTAALGLTVVTGGLGCFVLGAVVGIVVGVAMSKTGADKGLSSLCEGIGNALFPPSVQANILTGSKNTHTNGKPAARAAGVIVAAAAPAGSDAAQPPGEEEEESFLDMAKGFFSQMWRPTVTSPAPNTEPADDDKILCSKHPPMPPQYLAEGSSKVTINGHPACRSGDRSTCEAVIVDAGLISNNVRIGGGSIVVREIRSGKTPGIGLAITALMMLRGRGGKFYSKFGCMAIGGIASAITSQVSGAITNAIAGSPNPVHVPTGAKILGGEEEFDFSLPGLIPLDWQRYYNSRDERRDGLFGAGWSVDYEVFVAIEAHPEGGERLLFTDEQARVIDMGDIPRGEAVFSAGEGLSVRRALNGELLIESADGLYRLFQPTPSNPQRLRLTQLGDRNDNRLYLDYDASGRLYTLRDTFDQVRVQLIYSAQWPGRVSQIERLYSDDSSERLASYSYDNAGDLAEVRDANDQVQRRFAYDQGRRMVEHQLPGGLRCFYEWLWTADDWRVARHWTDEGDEYRFDYDIEAGITRVTDGLQRVSSRHWNPQYQITEYTDALGQTWHFQWNDERQLLAATDPQGGQWQYHYDESGNLSQSIDPLGRSESTLWLQHWSLPRVQTDKAGNRWRYRYDQRGNCSSTTDPQGNITRYRYDERGQVVEIIDAAGKHKHLRWNEQGLLVEQVDCSGYPTRLSYDRRGHLQAVTDALGERTEYQYDAQGKLFATQMPDGRSEHYQLERDGQLNSYTDPAGHTTRYRYNRRGQVQQRIDPHGRLVQFSYDAYGRLQTLSNENGESYRFSWDLLDRLIEQQDLDGSIKRYAYGALDSISRLAFVPAPSADAPALPPIIHQFSHDAAGRLINKQTDDGHTQYRYDDEDQLTAISFTDTVGETEQLAFAYDALGQLLEEHSAAGVLQHHYDELGNLSQTQLPDGRWLNRLYYGSGHLHQINLDGTLISDFERDRLHREVLRSQGRISTRSEYDRSGRLRSRLRRPGQQPPQLPAAVQQRFDFDPADNLINRFQQQPGSQHQQLLHYDASGRVMASQEASRGQSEAFAYDGAANLLDSTQAGVGLVRHNRLLTYQDKRYRYDAFGRLIEKRSSRRGTQHFSYDAEHRLIQVRSQHGGRERVLNMRYDPLGRRIEKREYDDQGNLLGQTRFIWDGLRLLQEHRHSQTSLYLYVEDSHEPLARVDGVGAHQQVRHYHNDLNGLPEQLTDTSGETVWQARYQVWGNTLEERREAQYIEEQNLRFQGQYLDRETGLHYNTFRFYDPDIGRFTQPDPIGLEGGLNLYYYAPNPFTWLDPFGLTSCGTPRKSANPSKVVNDLKAFSGKRFRFGSNTFKLDKSGMKHILERHHPKYWDGSVKARQSFLSPKLSIKDVSNVVRDVMQQNRGVLTNKGTVGKYQISGTSNGVEYVVGFNNGRVGQLYPK</sequence>
<dbReference type="SUPFAM" id="SSF69304">
    <property type="entry name" value="Tricorn protease N-terminal domain"/>
    <property type="match status" value="1"/>
</dbReference>
<evidence type="ECO:0000313" key="7">
    <source>
        <dbReference type="Proteomes" id="UP001148184"/>
    </source>
</evidence>
<keyword evidence="3" id="KW-0472">Membrane</keyword>
<feature type="transmembrane region" description="Helical" evidence="3">
    <location>
        <begin position="21"/>
        <end position="44"/>
    </location>
</feature>
<dbReference type="Gene3D" id="2.180.10.10">
    <property type="entry name" value="RHS repeat-associated core"/>
    <property type="match status" value="3"/>
</dbReference>
<feature type="domain" description="Teneurin-like YD-shell" evidence="5">
    <location>
        <begin position="726"/>
        <end position="862"/>
    </location>
</feature>
<dbReference type="InterPro" id="IPR022385">
    <property type="entry name" value="Rhs_assc_core"/>
</dbReference>
<dbReference type="Pfam" id="PF05593">
    <property type="entry name" value="RHS_repeat"/>
    <property type="match status" value="1"/>
</dbReference>
<proteinExistence type="predicted"/>
<reference evidence="6 7" key="1">
    <citation type="submission" date="2022-05" db="EMBL/GenBank/DDBJ databases">
        <title>Novel Pseudomonas spp. Isolated from a Rainbow Trout Aquaculture Facility.</title>
        <authorList>
            <person name="Testerman T."/>
            <person name="Graf J."/>
        </authorList>
    </citation>
    <scope>NUCLEOTIDE SEQUENCE [LARGE SCALE GENOMIC DNA]</scope>
    <source>
        <strain evidence="6 7">ID1025</strain>
    </source>
</reference>
<evidence type="ECO:0000259" key="4">
    <source>
        <dbReference type="Pfam" id="PF20148"/>
    </source>
</evidence>
<feature type="transmembrane region" description="Helical" evidence="3">
    <location>
        <begin position="50"/>
        <end position="74"/>
    </location>
</feature>
<keyword evidence="7" id="KW-1185">Reference proteome</keyword>
<feature type="domain" description="Teneurin-like YD-shell" evidence="5">
    <location>
        <begin position="884"/>
        <end position="1311"/>
    </location>
</feature>
<evidence type="ECO:0000256" key="1">
    <source>
        <dbReference type="ARBA" id="ARBA00022737"/>
    </source>
</evidence>
<dbReference type="PRINTS" id="PR00394">
    <property type="entry name" value="RHSPROTEIN"/>
</dbReference>
<feature type="domain" description="DUF6531" evidence="4">
    <location>
        <begin position="298"/>
        <end position="377"/>
    </location>
</feature>
<keyword evidence="3" id="KW-1133">Transmembrane helix</keyword>
<dbReference type="InterPro" id="IPR008727">
    <property type="entry name" value="PAAR_motif"/>
</dbReference>
<dbReference type="PANTHER" id="PTHR32305:SF15">
    <property type="entry name" value="PROTEIN RHSA-RELATED"/>
    <property type="match status" value="1"/>
</dbReference>
<dbReference type="Gene3D" id="2.60.200.60">
    <property type="match status" value="1"/>
</dbReference>
<organism evidence="6 7">
    <name type="scientific">Pseudomonas rubra</name>
    <dbReference type="NCBI Taxonomy" id="2942627"/>
    <lineage>
        <taxon>Bacteria</taxon>
        <taxon>Pseudomonadati</taxon>
        <taxon>Pseudomonadota</taxon>
        <taxon>Gammaproteobacteria</taxon>
        <taxon>Pseudomonadales</taxon>
        <taxon>Pseudomonadaceae</taxon>
        <taxon>Pseudomonas</taxon>
    </lineage>
</organism>
<dbReference type="Pfam" id="PF25023">
    <property type="entry name" value="TEN_YD-shell"/>
    <property type="match status" value="3"/>
</dbReference>
<dbReference type="PANTHER" id="PTHR32305">
    <property type="match status" value="1"/>
</dbReference>
<keyword evidence="1" id="KW-0677">Repeat</keyword>
<dbReference type="InterPro" id="IPR006530">
    <property type="entry name" value="YD"/>
</dbReference>
<feature type="region of interest" description="Disordered" evidence="2">
    <location>
        <begin position="1007"/>
        <end position="1034"/>
    </location>
</feature>
<dbReference type="Pfam" id="PF05488">
    <property type="entry name" value="PAAR_motif"/>
    <property type="match status" value="1"/>
</dbReference>
<evidence type="ECO:0000256" key="3">
    <source>
        <dbReference type="SAM" id="Phobius"/>
    </source>
</evidence>
<accession>A0ABT5P2G5</accession>
<evidence type="ECO:0000256" key="2">
    <source>
        <dbReference type="SAM" id="MobiDB-lite"/>
    </source>
</evidence>
<name>A0ABT5P2G5_9PSED</name>
<feature type="transmembrane region" description="Helical" evidence="3">
    <location>
        <begin position="265"/>
        <end position="282"/>
    </location>
</feature>
<dbReference type="InterPro" id="IPR045351">
    <property type="entry name" value="DUF6531"/>
</dbReference>